<evidence type="ECO:0000313" key="1">
    <source>
        <dbReference type="EMBL" id="KAF1967083.1"/>
    </source>
</evidence>
<evidence type="ECO:0000313" key="2">
    <source>
        <dbReference type="Proteomes" id="UP000800036"/>
    </source>
</evidence>
<organism evidence="1 2">
    <name type="scientific">Bimuria novae-zelandiae CBS 107.79</name>
    <dbReference type="NCBI Taxonomy" id="1447943"/>
    <lineage>
        <taxon>Eukaryota</taxon>
        <taxon>Fungi</taxon>
        <taxon>Dikarya</taxon>
        <taxon>Ascomycota</taxon>
        <taxon>Pezizomycotina</taxon>
        <taxon>Dothideomycetes</taxon>
        <taxon>Pleosporomycetidae</taxon>
        <taxon>Pleosporales</taxon>
        <taxon>Massarineae</taxon>
        <taxon>Didymosphaeriaceae</taxon>
        <taxon>Bimuria</taxon>
    </lineage>
</organism>
<gene>
    <name evidence="1" type="ORF">BU23DRAFT_573471</name>
</gene>
<accession>A0A6A5UPH4</accession>
<reference evidence="1" key="1">
    <citation type="journal article" date="2020" name="Stud. Mycol.">
        <title>101 Dothideomycetes genomes: a test case for predicting lifestyles and emergence of pathogens.</title>
        <authorList>
            <person name="Haridas S."/>
            <person name="Albert R."/>
            <person name="Binder M."/>
            <person name="Bloem J."/>
            <person name="Labutti K."/>
            <person name="Salamov A."/>
            <person name="Andreopoulos B."/>
            <person name="Baker S."/>
            <person name="Barry K."/>
            <person name="Bills G."/>
            <person name="Bluhm B."/>
            <person name="Cannon C."/>
            <person name="Castanera R."/>
            <person name="Culley D."/>
            <person name="Daum C."/>
            <person name="Ezra D."/>
            <person name="Gonzalez J."/>
            <person name="Henrissat B."/>
            <person name="Kuo A."/>
            <person name="Liang C."/>
            <person name="Lipzen A."/>
            <person name="Lutzoni F."/>
            <person name="Magnuson J."/>
            <person name="Mondo S."/>
            <person name="Nolan M."/>
            <person name="Ohm R."/>
            <person name="Pangilinan J."/>
            <person name="Park H.-J."/>
            <person name="Ramirez L."/>
            <person name="Alfaro M."/>
            <person name="Sun H."/>
            <person name="Tritt A."/>
            <person name="Yoshinaga Y."/>
            <person name="Zwiers L.-H."/>
            <person name="Turgeon B."/>
            <person name="Goodwin S."/>
            <person name="Spatafora J."/>
            <person name="Crous P."/>
            <person name="Grigoriev I."/>
        </authorList>
    </citation>
    <scope>NUCLEOTIDE SEQUENCE</scope>
    <source>
        <strain evidence="1">CBS 107.79</strain>
    </source>
</reference>
<dbReference type="AlphaFoldDB" id="A0A6A5UPH4"/>
<dbReference type="EMBL" id="ML976737">
    <property type="protein sequence ID" value="KAF1967083.1"/>
    <property type="molecule type" value="Genomic_DNA"/>
</dbReference>
<name>A0A6A5UPH4_9PLEO</name>
<keyword evidence="2" id="KW-1185">Reference proteome</keyword>
<dbReference type="OrthoDB" id="5427350at2759"/>
<protein>
    <submittedName>
        <fullName evidence="1">Uncharacterized protein</fullName>
    </submittedName>
</protein>
<dbReference type="Proteomes" id="UP000800036">
    <property type="component" value="Unassembled WGS sequence"/>
</dbReference>
<sequence>MLKKSVKCGLRAQAARHSEQDDKYIKFTAEGRDVLAHIEKENGKLNSDIRGLVHEEEHVVDLKAKRKLDAEIRGKKVQSNYMKNRHVELRVRAQNRTAIDGIHRKLASMKFWQAQEKLTIVCVDNEEYSKYARGYAEWSPENSDEAPSLSLFATGIPELRRIITAFPANGRWDTLKRHINDTWPCTLNSFDLSSSVTKAQRKLEVDEQMARTLESLDAIIDELFSGFDGEHMGPAKKQMAAKQKKWARAGVQYCEKFATAKRGDKQAIQATTHRPILSNKGSVFSSQVKGEFNVNKALPETPLRDIDVFLNDLQEATSQRSAQHSGHNIHDCALEPNGEHGYVAVAVQKVYEKAMKVKKKTATAHENQRSAGNRIREAEERTGKEIKGIFTEIQHEIDLACNKEEDNSEEGKAYRQQLRKIVAEAQAEIDNAIRPKLDEAVRTCKNLVAV</sequence>
<proteinExistence type="predicted"/>